<evidence type="ECO:0000313" key="4">
    <source>
        <dbReference type="RefSeq" id="XP_021854940.1"/>
    </source>
</evidence>
<reference evidence="3" key="1">
    <citation type="journal article" date="2021" name="Nat. Commun.">
        <title>Genomic analyses provide insights into spinach domestication and the genetic basis of agronomic traits.</title>
        <authorList>
            <person name="Cai X."/>
            <person name="Sun X."/>
            <person name="Xu C."/>
            <person name="Sun H."/>
            <person name="Wang X."/>
            <person name="Ge C."/>
            <person name="Zhang Z."/>
            <person name="Wang Q."/>
            <person name="Fei Z."/>
            <person name="Jiao C."/>
            <person name="Wang Q."/>
        </authorList>
    </citation>
    <scope>NUCLEOTIDE SEQUENCE [LARGE SCALE GENOMIC DNA]</scope>
    <source>
        <strain evidence="3">cv. Varoflay</strain>
    </source>
</reference>
<dbReference type="PANTHER" id="PTHR35508">
    <property type="entry name" value="VOLTAGE-DEPENDENT L-TYPE CALCIUM CHANNEL SUBUNIT"/>
    <property type="match status" value="1"/>
</dbReference>
<evidence type="ECO:0000313" key="3">
    <source>
        <dbReference type="Proteomes" id="UP000813463"/>
    </source>
</evidence>
<proteinExistence type="predicted"/>
<protein>
    <submittedName>
        <fullName evidence="4">Uncharacterized protein</fullName>
    </submittedName>
</protein>
<dbReference type="GeneID" id="110794302"/>
<dbReference type="KEGG" id="soe:110794302"/>
<feature type="region of interest" description="Disordered" evidence="1">
    <location>
        <begin position="1"/>
        <end position="36"/>
    </location>
</feature>
<dbReference type="AlphaFoldDB" id="A0A9R0K293"/>
<evidence type="ECO:0000256" key="1">
    <source>
        <dbReference type="SAM" id="MobiDB-lite"/>
    </source>
</evidence>
<sequence>MANTEDETTTVNGGQRVEEEEYSSNNNNKPGKPHFKGVEENSKSLYDAFSSLLFPIFFPDPHYPSSFYRRTKDSFRENLPHVRDASRSTGLNVLRWARNGSSFRLLLVISVGTITLLTLTGVLVFLLFLAAATVNAIILSIFMSLAAAGGFLAIFFACLAGIYIGALSIAFFVISSVTIAAIITALIVTGWIGFFWSLWLVTKKSAGIAKHSVTVTGSALTAYTSGRRNNHHD</sequence>
<dbReference type="RefSeq" id="XP_021854940.1">
    <property type="nucleotide sequence ID" value="XM_021999248.2"/>
</dbReference>
<name>A0A9R0K293_SPIOL</name>
<feature type="transmembrane region" description="Helical" evidence="2">
    <location>
        <begin position="137"/>
        <end position="164"/>
    </location>
</feature>
<dbReference type="PANTHER" id="PTHR35508:SF1">
    <property type="entry name" value="VOLTAGE-DEPENDENT L-TYPE CALCIUM CHANNEL SUBUNIT"/>
    <property type="match status" value="1"/>
</dbReference>
<feature type="transmembrane region" description="Helical" evidence="2">
    <location>
        <begin position="105"/>
        <end position="131"/>
    </location>
</feature>
<keyword evidence="2" id="KW-0472">Membrane</keyword>
<keyword evidence="2" id="KW-0812">Transmembrane</keyword>
<keyword evidence="3" id="KW-1185">Reference proteome</keyword>
<dbReference type="Proteomes" id="UP000813463">
    <property type="component" value="Chromosome 1"/>
</dbReference>
<dbReference type="OrthoDB" id="1925129at2759"/>
<accession>A0A9R0K293</accession>
<gene>
    <name evidence="4" type="primary">LOC110794302</name>
</gene>
<feature type="transmembrane region" description="Helical" evidence="2">
    <location>
        <begin position="171"/>
        <end position="196"/>
    </location>
</feature>
<reference evidence="4" key="2">
    <citation type="submission" date="2025-08" db="UniProtKB">
        <authorList>
            <consortium name="RefSeq"/>
        </authorList>
    </citation>
    <scope>IDENTIFICATION</scope>
    <source>
        <tissue evidence="4">Leaf</tissue>
    </source>
</reference>
<keyword evidence="2" id="KW-1133">Transmembrane helix</keyword>
<evidence type="ECO:0000256" key="2">
    <source>
        <dbReference type="SAM" id="Phobius"/>
    </source>
</evidence>
<organism evidence="3 4">
    <name type="scientific">Spinacia oleracea</name>
    <name type="common">Spinach</name>
    <dbReference type="NCBI Taxonomy" id="3562"/>
    <lineage>
        <taxon>Eukaryota</taxon>
        <taxon>Viridiplantae</taxon>
        <taxon>Streptophyta</taxon>
        <taxon>Embryophyta</taxon>
        <taxon>Tracheophyta</taxon>
        <taxon>Spermatophyta</taxon>
        <taxon>Magnoliopsida</taxon>
        <taxon>eudicotyledons</taxon>
        <taxon>Gunneridae</taxon>
        <taxon>Pentapetalae</taxon>
        <taxon>Caryophyllales</taxon>
        <taxon>Chenopodiaceae</taxon>
        <taxon>Chenopodioideae</taxon>
        <taxon>Anserineae</taxon>
        <taxon>Spinacia</taxon>
    </lineage>
</organism>